<dbReference type="InterPro" id="IPR036264">
    <property type="entry name" value="Bact_exopeptidase_dim_dom"/>
</dbReference>
<name>A0ABT2TVL3_9FIRM</name>
<proteinExistence type="predicted"/>
<dbReference type="Proteomes" id="UP001652409">
    <property type="component" value="Unassembled WGS sequence"/>
</dbReference>
<keyword evidence="4" id="KW-0862">Zinc</keyword>
<dbReference type="PANTHER" id="PTHR43808">
    <property type="entry name" value="ACETYLORNITHINE DEACETYLASE"/>
    <property type="match status" value="1"/>
</dbReference>
<comment type="cofactor">
    <cofactor evidence="1">
        <name>Zn(2+)</name>
        <dbReference type="ChEBI" id="CHEBI:29105"/>
    </cofactor>
</comment>
<evidence type="ECO:0000259" key="5">
    <source>
        <dbReference type="Pfam" id="PF07687"/>
    </source>
</evidence>
<dbReference type="Gene3D" id="3.30.70.360">
    <property type="match status" value="1"/>
</dbReference>
<evidence type="ECO:0000256" key="1">
    <source>
        <dbReference type="ARBA" id="ARBA00001947"/>
    </source>
</evidence>
<keyword evidence="2" id="KW-0479">Metal-binding</keyword>
<dbReference type="Gene3D" id="3.40.630.10">
    <property type="entry name" value="Zn peptidases"/>
    <property type="match status" value="1"/>
</dbReference>
<protein>
    <submittedName>
        <fullName evidence="6">M20/M25/M40 family metallo-hydrolase</fullName>
    </submittedName>
</protein>
<dbReference type="InterPro" id="IPR002933">
    <property type="entry name" value="Peptidase_M20"/>
</dbReference>
<evidence type="ECO:0000313" key="6">
    <source>
        <dbReference type="EMBL" id="MCU6766230.1"/>
    </source>
</evidence>
<dbReference type="Pfam" id="PF07687">
    <property type="entry name" value="M20_dimer"/>
    <property type="match status" value="1"/>
</dbReference>
<keyword evidence="7" id="KW-1185">Reference proteome</keyword>
<dbReference type="RefSeq" id="WP_158422071.1">
    <property type="nucleotide sequence ID" value="NZ_JAOQJL010000026.1"/>
</dbReference>
<keyword evidence="3" id="KW-0378">Hydrolase</keyword>
<feature type="domain" description="Peptidase M20 dimerisation" evidence="5">
    <location>
        <begin position="187"/>
        <end position="280"/>
    </location>
</feature>
<dbReference type="InterPro" id="IPR050072">
    <property type="entry name" value="Peptidase_M20A"/>
</dbReference>
<evidence type="ECO:0000256" key="4">
    <source>
        <dbReference type="ARBA" id="ARBA00022833"/>
    </source>
</evidence>
<evidence type="ECO:0000256" key="2">
    <source>
        <dbReference type="ARBA" id="ARBA00022723"/>
    </source>
</evidence>
<sequence length="404" mass="44000">MEQLKNMEIIRKAFAYLKEDDDRTLKELLELVQIPAPSGFEQDRAVCIMDKMERIGLDHVGLDRVGNVFGTIKGTGKGPVVMIAAHTDTVFPQGTDLTIKKEGNRYTCPGINDDTRAIAEILSVARAMKALDIHGEGDIIFCANVCEEGLGDLKGVKYIFRDPHACDGFITVDNVVPGGIIHTATGSERYLVTFAGPGGHSFSDFGLPNPVHAMGRAISRIADFQVKKLPKTTFNVGVVEGGTSVNSIPERCSMLVDLRSDSAEELSALSAQFKQVTEDAVSQENARWDTKEKVTVIFEEKGRRPAGAQKPDELIVRAAWDATSAVGYTPVFHDASSTDANIPISLGIPAVALGRAGDGGDTHTVHEWFQPEEAWRAPQKELLLVLALSGFQGYRKYQLPVRHV</sequence>
<comment type="caution">
    <text evidence="6">The sequence shown here is derived from an EMBL/GenBank/DDBJ whole genome shotgun (WGS) entry which is preliminary data.</text>
</comment>
<dbReference type="EMBL" id="JAOQJL010000026">
    <property type="protein sequence ID" value="MCU6766230.1"/>
    <property type="molecule type" value="Genomic_DNA"/>
</dbReference>
<gene>
    <name evidence="6" type="ORF">OCV61_12525</name>
</gene>
<reference evidence="6 7" key="1">
    <citation type="journal article" date="2021" name="ISME Commun">
        <title>Automated analysis of genomic sequences facilitates high-throughput and comprehensive description of bacteria.</title>
        <authorList>
            <person name="Hitch T.C.A."/>
        </authorList>
    </citation>
    <scope>NUCLEOTIDE SEQUENCE [LARGE SCALE GENOMIC DNA]</scope>
    <source>
        <strain evidence="6 7">Sanger_23</strain>
    </source>
</reference>
<dbReference type="InterPro" id="IPR011650">
    <property type="entry name" value="Peptidase_M20_dimer"/>
</dbReference>
<dbReference type="Pfam" id="PF01546">
    <property type="entry name" value="Peptidase_M20"/>
    <property type="match status" value="1"/>
</dbReference>
<dbReference type="PROSITE" id="PS00758">
    <property type="entry name" value="ARGE_DAPE_CPG2_1"/>
    <property type="match status" value="1"/>
</dbReference>
<evidence type="ECO:0000256" key="3">
    <source>
        <dbReference type="ARBA" id="ARBA00022801"/>
    </source>
</evidence>
<evidence type="ECO:0000313" key="7">
    <source>
        <dbReference type="Proteomes" id="UP001652409"/>
    </source>
</evidence>
<accession>A0ABT2TVL3</accession>
<organism evidence="6 7">
    <name type="scientific">Blautia ammoniilytica</name>
    <dbReference type="NCBI Taxonomy" id="2981782"/>
    <lineage>
        <taxon>Bacteria</taxon>
        <taxon>Bacillati</taxon>
        <taxon>Bacillota</taxon>
        <taxon>Clostridia</taxon>
        <taxon>Lachnospirales</taxon>
        <taxon>Lachnospiraceae</taxon>
        <taxon>Blautia</taxon>
    </lineage>
</organism>
<dbReference type="SUPFAM" id="SSF53187">
    <property type="entry name" value="Zn-dependent exopeptidases"/>
    <property type="match status" value="1"/>
</dbReference>
<dbReference type="PANTHER" id="PTHR43808:SF17">
    <property type="entry name" value="PEPTIDASE M20"/>
    <property type="match status" value="1"/>
</dbReference>
<dbReference type="SUPFAM" id="SSF55031">
    <property type="entry name" value="Bacterial exopeptidase dimerisation domain"/>
    <property type="match status" value="1"/>
</dbReference>
<dbReference type="InterPro" id="IPR001261">
    <property type="entry name" value="ArgE/DapE_CS"/>
</dbReference>